<accession>A0AA37UVD9</accession>
<dbReference type="AlphaFoldDB" id="A0AA37UVD9"/>
<evidence type="ECO:0000313" key="5">
    <source>
        <dbReference type="Proteomes" id="UP000245060"/>
    </source>
</evidence>
<reference evidence="4" key="4">
    <citation type="submission" date="2022-04" db="EMBL/GenBank/DDBJ databases">
        <authorList>
            <person name="Komine T."/>
            <person name="Fukano H."/>
            <person name="Wada S."/>
        </authorList>
    </citation>
    <scope>NUCLEOTIDE SEQUENCE</scope>
    <source>
        <strain evidence="4">NJB18185</strain>
    </source>
</reference>
<keyword evidence="5" id="KW-1185">Reference proteome</keyword>
<dbReference type="InterPro" id="IPR050426">
    <property type="entry name" value="Glycosyltransferase_28"/>
</dbReference>
<dbReference type="PANTHER" id="PTHR48050:SF13">
    <property type="entry name" value="STEROL 3-BETA-GLUCOSYLTRANSFERASE UGT80A2"/>
    <property type="match status" value="1"/>
</dbReference>
<dbReference type="Proteomes" id="UP001139505">
    <property type="component" value="Unassembled WGS sequence"/>
</dbReference>
<dbReference type="Pfam" id="PF06722">
    <property type="entry name" value="EryCIII-like_C"/>
    <property type="match status" value="1"/>
</dbReference>
<reference evidence="5" key="2">
    <citation type="submission" date="2018-04" db="EMBL/GenBank/DDBJ databases">
        <title>Draft genome sequence of Mycobacterium montefiorense isolated from Japanese black salamander.</title>
        <authorList>
            <person name="Fukano H."/>
            <person name="Yoshida M."/>
            <person name="Shimizu A."/>
            <person name="Iwao H."/>
            <person name="Kurata O."/>
            <person name="Katayama Y."/>
            <person name="Omatsu T."/>
            <person name="Mizutani T."/>
            <person name="Wada S."/>
            <person name="Hoshino Y."/>
        </authorList>
    </citation>
    <scope>NUCLEOTIDE SEQUENCE [LARGE SCALE GENOMIC DNA]</scope>
    <source>
        <strain evidence="5">BS</strain>
    </source>
</reference>
<reference evidence="3" key="1">
    <citation type="journal article" date="2018" name="Genome Announc.">
        <title>Draft Genome Sequence of Mycobacterium montefiorense Isolated from Japanese Black Salamander (Hynobius nigrescens).</title>
        <authorList>
            <person name="Fukano H."/>
            <person name="Yoshida M."/>
            <person name="Shimizu A."/>
            <person name="Iwao H."/>
            <person name="Katayama Y."/>
            <person name="Omatsu T."/>
            <person name="Mizutani T."/>
            <person name="Kurata O."/>
            <person name="Wada S."/>
            <person name="Hoshino Y."/>
        </authorList>
    </citation>
    <scope>NUCLEOTIDE SEQUENCE</scope>
    <source>
        <strain evidence="3">BS</strain>
    </source>
</reference>
<evidence type="ECO:0000259" key="1">
    <source>
        <dbReference type="Pfam" id="PF03033"/>
    </source>
</evidence>
<comment type="caution">
    <text evidence="4">The sequence shown here is derived from an EMBL/GenBank/DDBJ whole genome shotgun (WGS) entry which is preliminary data.</text>
</comment>
<dbReference type="GO" id="GO:0016758">
    <property type="term" value="F:hexosyltransferase activity"/>
    <property type="evidence" value="ECO:0007669"/>
    <property type="project" value="InterPro"/>
</dbReference>
<feature type="domain" description="Erythromycin biosynthesis protein CIII-like C-terminal" evidence="2">
    <location>
        <begin position="304"/>
        <end position="403"/>
    </location>
</feature>
<evidence type="ECO:0000313" key="6">
    <source>
        <dbReference type="Proteomes" id="UP001139505"/>
    </source>
</evidence>
<dbReference type="CDD" id="cd03784">
    <property type="entry name" value="GT1_Gtf-like"/>
    <property type="match status" value="1"/>
</dbReference>
<evidence type="ECO:0000313" key="3">
    <source>
        <dbReference type="EMBL" id="GBG40777.1"/>
    </source>
</evidence>
<dbReference type="EMBL" id="BQYH01000027">
    <property type="protein sequence ID" value="GKU74032.1"/>
    <property type="molecule type" value="Genomic_DNA"/>
</dbReference>
<evidence type="ECO:0000259" key="2">
    <source>
        <dbReference type="Pfam" id="PF06722"/>
    </source>
</evidence>
<dbReference type="GO" id="GO:0005975">
    <property type="term" value="P:carbohydrate metabolic process"/>
    <property type="evidence" value="ECO:0007669"/>
    <property type="project" value="InterPro"/>
</dbReference>
<dbReference type="InterPro" id="IPR004276">
    <property type="entry name" value="GlycoTrans_28_N"/>
</dbReference>
<dbReference type="Gene3D" id="3.40.50.2000">
    <property type="entry name" value="Glycogen Phosphorylase B"/>
    <property type="match status" value="2"/>
</dbReference>
<organism evidence="4 6">
    <name type="scientific">Mycobacterium montefiorense</name>
    <dbReference type="NCBI Taxonomy" id="154654"/>
    <lineage>
        <taxon>Bacteria</taxon>
        <taxon>Bacillati</taxon>
        <taxon>Actinomycetota</taxon>
        <taxon>Actinomycetes</taxon>
        <taxon>Mycobacteriales</taxon>
        <taxon>Mycobacteriaceae</taxon>
        <taxon>Mycobacterium</taxon>
        <taxon>Mycobacterium simiae complex</taxon>
    </lineage>
</organism>
<dbReference type="Pfam" id="PF03033">
    <property type="entry name" value="Glyco_transf_28"/>
    <property type="match status" value="1"/>
</dbReference>
<proteinExistence type="predicted"/>
<sequence>MGSMMKFVLASYGSRGDIEPCVAIGRELIRRGHDVSMAVPPDLVEFAEAAVPAAVAFGPDVQSILDAHRDFWTNFFGSLWRIRRLIRLRREIEEPALQRWEDICATIASLTADADLLVTGVNFEQAAVNVTEYYDIPLATLHLFPLRPNGQLISVLPAGLGRAAMRMYEWMAWRLGKKLQNSQRRRLGLGKATGRPSRRIAERGSLEIQAYDEVCFPGLAAEWAKWNGQRPFIGALTMELATDADEEVMSWIAAGSPPIFFGFGSIPAKSPADTFAAISAACAQLGERALICSAATDFGNVSHADHVKVVGTMNFAAAFSSCRAVVHHGGTGTTAASLRAGVPILILSTDIDQTMWGAQVTRLKVGTARRLSRMSQTTLVADLRTILAPEYATRAREIAAQMTKSVASVVTAADLLEDLARGSSMTRSHQH</sequence>
<dbReference type="FunFam" id="3.40.50.2000:FF:000009">
    <property type="entry name" value="Sterol 3-beta-glucosyltransferase UGT80A2"/>
    <property type="match status" value="1"/>
</dbReference>
<protein>
    <submittedName>
        <fullName evidence="4">Glycosyltransferase</fullName>
    </submittedName>
</protein>
<dbReference type="PANTHER" id="PTHR48050">
    <property type="entry name" value="STEROL 3-BETA-GLUCOSYLTRANSFERASE"/>
    <property type="match status" value="1"/>
</dbReference>
<dbReference type="InterPro" id="IPR010610">
    <property type="entry name" value="EryCIII-like_C"/>
</dbReference>
<name>A0AA37UVD9_9MYCO</name>
<dbReference type="GO" id="GO:0008194">
    <property type="term" value="F:UDP-glycosyltransferase activity"/>
    <property type="evidence" value="ECO:0007669"/>
    <property type="project" value="InterPro"/>
</dbReference>
<reference evidence="4" key="3">
    <citation type="journal article" date="2022" name="Microbiol. Resour. Announc.">
        <title>Draft Genome Sequences of Eight Mycobacterium montefiorense Strains Isolated from Salamanders in Captivity.</title>
        <authorList>
            <person name="Komine T."/>
            <person name="Ihara H."/>
            <person name="Fukano H."/>
            <person name="Hoshino Y."/>
            <person name="Kurata O."/>
            <person name="Wada S."/>
        </authorList>
    </citation>
    <scope>NUCLEOTIDE SEQUENCE</scope>
    <source>
        <strain evidence="4">NJB18185</strain>
    </source>
</reference>
<dbReference type="SUPFAM" id="SSF53756">
    <property type="entry name" value="UDP-Glycosyltransferase/glycogen phosphorylase"/>
    <property type="match status" value="1"/>
</dbReference>
<feature type="domain" description="Glycosyltransferase family 28 N-terminal" evidence="1">
    <location>
        <begin position="7"/>
        <end position="52"/>
    </location>
</feature>
<dbReference type="InterPro" id="IPR002213">
    <property type="entry name" value="UDP_glucos_trans"/>
</dbReference>
<dbReference type="GO" id="GO:0033072">
    <property type="term" value="P:vancomycin biosynthetic process"/>
    <property type="evidence" value="ECO:0007669"/>
    <property type="project" value="UniProtKB-ARBA"/>
</dbReference>
<dbReference type="Proteomes" id="UP000245060">
    <property type="component" value="Unassembled WGS sequence"/>
</dbReference>
<gene>
    <name evidence="3" type="ORF">MmonteBS_51490</name>
    <name evidence="4" type="ORF">NJB18185_38030</name>
</gene>
<dbReference type="EMBL" id="BFCH01000036">
    <property type="protein sequence ID" value="GBG40777.1"/>
    <property type="molecule type" value="Genomic_DNA"/>
</dbReference>
<evidence type="ECO:0000313" key="4">
    <source>
        <dbReference type="EMBL" id="GKU74032.1"/>
    </source>
</evidence>